<accession>A0A919BP00</accession>
<dbReference type="GO" id="GO:0003677">
    <property type="term" value="F:DNA binding"/>
    <property type="evidence" value="ECO:0007669"/>
    <property type="project" value="UniProtKB-UniRule"/>
</dbReference>
<reference evidence="5" key="2">
    <citation type="submission" date="2020-09" db="EMBL/GenBank/DDBJ databases">
        <authorList>
            <person name="Sun Q."/>
            <person name="Kim S."/>
        </authorList>
    </citation>
    <scope>NUCLEOTIDE SEQUENCE</scope>
    <source>
        <strain evidence="5">KCTC 42731</strain>
    </source>
</reference>
<dbReference type="Pfam" id="PF00486">
    <property type="entry name" value="Trans_reg_C"/>
    <property type="match status" value="1"/>
</dbReference>
<dbReference type="InterPro" id="IPR016032">
    <property type="entry name" value="Sig_transdc_resp-reg_C-effctor"/>
</dbReference>
<feature type="domain" description="OmpR/PhoB-type" evidence="4">
    <location>
        <begin position="1"/>
        <end position="97"/>
    </location>
</feature>
<dbReference type="Proteomes" id="UP000623842">
    <property type="component" value="Unassembled WGS sequence"/>
</dbReference>
<evidence type="ECO:0000256" key="3">
    <source>
        <dbReference type="SAM" id="Phobius"/>
    </source>
</evidence>
<dbReference type="Gene3D" id="1.10.10.10">
    <property type="entry name" value="Winged helix-like DNA-binding domain superfamily/Winged helix DNA-binding domain"/>
    <property type="match status" value="1"/>
</dbReference>
<evidence type="ECO:0000256" key="1">
    <source>
        <dbReference type="ARBA" id="ARBA00023125"/>
    </source>
</evidence>
<dbReference type="SUPFAM" id="SSF46894">
    <property type="entry name" value="C-terminal effector domain of the bipartite response regulators"/>
    <property type="match status" value="1"/>
</dbReference>
<dbReference type="GO" id="GO:0000160">
    <property type="term" value="P:phosphorelay signal transduction system"/>
    <property type="evidence" value="ECO:0007669"/>
    <property type="project" value="InterPro"/>
</dbReference>
<dbReference type="PROSITE" id="PS51755">
    <property type="entry name" value="OMPR_PHOB"/>
    <property type="match status" value="1"/>
</dbReference>
<gene>
    <name evidence="5" type="ORF">GCM10017161_32550</name>
</gene>
<evidence type="ECO:0000256" key="2">
    <source>
        <dbReference type="PROSITE-ProRule" id="PRU01091"/>
    </source>
</evidence>
<dbReference type="EMBL" id="BNCK01000008">
    <property type="protein sequence ID" value="GHG01365.1"/>
    <property type="molecule type" value="Genomic_DNA"/>
</dbReference>
<dbReference type="AlphaFoldDB" id="A0A919BP00"/>
<keyword evidence="6" id="KW-1185">Reference proteome</keyword>
<sequence>MKENNNLVFDDLTYQVTKDNQSVNLNPLSFKLLYTLAQTPLQVVPIKTLIDNVWSNTEVSPDTLKQRVFVLRKSLEQSSLEGLSIQAVRGEGYRLLIEPVQQASENSTKPAQLVEINASKISNINKKTWGIALALVFFVALLFHYFAQPPVHEKAASNNRIALWSNMSPSEMPNHAAAIYQTWNQLLNQENQAQNIQLILSNQRHEQALPVQARKDRIALISFLDVITVNNQTIIKLSLVEPTTATILRTDNLSSLTDDSLNQVLQSQLNGINALITSGKLYLNKQQREFAKDPIWPTLKALANPS</sequence>
<comment type="caution">
    <text evidence="5">The sequence shown here is derived from an EMBL/GenBank/DDBJ whole genome shotgun (WGS) entry which is preliminary data.</text>
</comment>
<dbReference type="CDD" id="cd00383">
    <property type="entry name" value="trans_reg_C"/>
    <property type="match status" value="1"/>
</dbReference>
<feature type="transmembrane region" description="Helical" evidence="3">
    <location>
        <begin position="129"/>
        <end position="147"/>
    </location>
</feature>
<evidence type="ECO:0000313" key="6">
    <source>
        <dbReference type="Proteomes" id="UP000623842"/>
    </source>
</evidence>
<evidence type="ECO:0000259" key="4">
    <source>
        <dbReference type="PROSITE" id="PS51755"/>
    </source>
</evidence>
<dbReference type="SMART" id="SM00862">
    <property type="entry name" value="Trans_reg_C"/>
    <property type="match status" value="1"/>
</dbReference>
<dbReference type="GO" id="GO:0006355">
    <property type="term" value="P:regulation of DNA-templated transcription"/>
    <property type="evidence" value="ECO:0007669"/>
    <property type="project" value="InterPro"/>
</dbReference>
<keyword evidence="1 2" id="KW-0238">DNA-binding</keyword>
<protein>
    <recommendedName>
        <fullName evidence="4">OmpR/PhoB-type domain-containing protein</fullName>
    </recommendedName>
</protein>
<dbReference type="InterPro" id="IPR036388">
    <property type="entry name" value="WH-like_DNA-bd_sf"/>
</dbReference>
<keyword evidence="3" id="KW-0812">Transmembrane</keyword>
<proteinExistence type="predicted"/>
<dbReference type="RefSeq" id="WP_189772802.1">
    <property type="nucleotide sequence ID" value="NZ_BNCK01000008.1"/>
</dbReference>
<feature type="DNA-binding region" description="OmpR/PhoB-type" evidence="2">
    <location>
        <begin position="1"/>
        <end position="97"/>
    </location>
</feature>
<name>A0A919BP00_9GAMM</name>
<dbReference type="InterPro" id="IPR001867">
    <property type="entry name" value="OmpR/PhoB-type_DNA-bd"/>
</dbReference>
<reference evidence="5" key="1">
    <citation type="journal article" date="2014" name="Int. J. Syst. Evol. Microbiol.">
        <title>Complete genome sequence of Corynebacterium casei LMG S-19264T (=DSM 44701T), isolated from a smear-ripened cheese.</title>
        <authorList>
            <consortium name="US DOE Joint Genome Institute (JGI-PGF)"/>
            <person name="Walter F."/>
            <person name="Albersmeier A."/>
            <person name="Kalinowski J."/>
            <person name="Ruckert C."/>
        </authorList>
    </citation>
    <scope>NUCLEOTIDE SEQUENCE</scope>
    <source>
        <strain evidence="5">KCTC 42731</strain>
    </source>
</reference>
<keyword evidence="3" id="KW-1133">Transmembrane helix</keyword>
<evidence type="ECO:0000313" key="5">
    <source>
        <dbReference type="EMBL" id="GHG01365.1"/>
    </source>
</evidence>
<keyword evidence="3" id="KW-0472">Membrane</keyword>
<organism evidence="5 6">
    <name type="scientific">Thalassotalea marina</name>
    <dbReference type="NCBI Taxonomy" id="1673741"/>
    <lineage>
        <taxon>Bacteria</taxon>
        <taxon>Pseudomonadati</taxon>
        <taxon>Pseudomonadota</taxon>
        <taxon>Gammaproteobacteria</taxon>
        <taxon>Alteromonadales</taxon>
        <taxon>Colwelliaceae</taxon>
        <taxon>Thalassotalea</taxon>
    </lineage>
</organism>